<dbReference type="Pfam" id="PF26340">
    <property type="entry name" value="DNA-SBD_ScoMcrA"/>
    <property type="match status" value="1"/>
</dbReference>
<dbReference type="NCBIfam" id="NF045808">
    <property type="entry name" value="PT-DNA_restrict"/>
    <property type="match status" value="1"/>
</dbReference>
<dbReference type="Proteomes" id="UP001596138">
    <property type="component" value="Unassembled WGS sequence"/>
</dbReference>
<dbReference type="InterPro" id="IPR058813">
    <property type="entry name" value="DNA-SBD_ScoMcrA"/>
</dbReference>
<dbReference type="EMBL" id="JBHSTI010000008">
    <property type="protein sequence ID" value="MFC6238043.1"/>
    <property type="molecule type" value="Genomic_DNA"/>
</dbReference>
<protein>
    <submittedName>
        <fullName evidence="3">Phosphorothioated DNA-binding restriction endonuclease</fullName>
    </submittedName>
</protein>
<proteinExistence type="predicted"/>
<dbReference type="Pfam" id="PF13391">
    <property type="entry name" value="HNH_2"/>
    <property type="match status" value="1"/>
</dbReference>
<evidence type="ECO:0000313" key="3">
    <source>
        <dbReference type="EMBL" id="MFC6238043.1"/>
    </source>
</evidence>
<dbReference type="PIRSF" id="PIRSF030850">
    <property type="entry name" value="UCP030850"/>
    <property type="match status" value="1"/>
</dbReference>
<keyword evidence="3" id="KW-0378">Hydrolase</keyword>
<dbReference type="GO" id="GO:0003677">
    <property type="term" value="F:DNA binding"/>
    <property type="evidence" value="ECO:0007669"/>
    <property type="project" value="UniProtKB-KW"/>
</dbReference>
<dbReference type="RefSeq" id="WP_386765895.1">
    <property type="nucleotide sequence ID" value="NZ_JBHSTI010000008.1"/>
</dbReference>
<comment type="caution">
    <text evidence="3">The sequence shown here is derived from an EMBL/GenBank/DDBJ whole genome shotgun (WGS) entry which is preliminary data.</text>
</comment>
<accession>A0ABW1T1R3</accession>
<dbReference type="GO" id="GO:0004519">
    <property type="term" value="F:endonuclease activity"/>
    <property type="evidence" value="ECO:0007669"/>
    <property type="project" value="UniProtKB-KW"/>
</dbReference>
<keyword evidence="3" id="KW-0238">DNA-binding</keyword>
<keyword evidence="3" id="KW-0255">Endonuclease</keyword>
<dbReference type="CDD" id="cd00085">
    <property type="entry name" value="HNHc"/>
    <property type="match status" value="1"/>
</dbReference>
<keyword evidence="3" id="KW-0540">Nuclease</keyword>
<sequence>MPDHRQRVWHSGRVGVDPVERLLALQQYRHNGARVPHKPLLVLLALQKLATTGSSDLAWSEAEDRLAGLIAEFGPTTKTSRPQSAAYPFTRLRADGVWALSVDVPDDLVTPLRETDVHGRLDPAIDAALIQDPRRLEGVVRSLVDAQFPSTIAPDVLLAVGFDPELLAPGLAAVTPEERKRSVAWRDAIVRAWDGACAFCGYDGSLGGAPVGIEAAHVRWFKVGGPDELDNGLALCSLHHKLFDRGALGLSPDARVQVSEHFRASGVGKQVYDLHGRELRPRPGAQLPAPVHVEWHRTQVFRGDPLAA</sequence>
<evidence type="ECO:0000259" key="2">
    <source>
        <dbReference type="Pfam" id="PF26340"/>
    </source>
</evidence>
<evidence type="ECO:0000259" key="1">
    <source>
        <dbReference type="Pfam" id="PF13391"/>
    </source>
</evidence>
<dbReference type="InterPro" id="IPR011396">
    <property type="entry name" value="PT_DNA_restrict"/>
</dbReference>
<name>A0ABW1T1R3_9ACTN</name>
<feature type="domain" description="ScoMcrA-like DNA sulfur-binding" evidence="2">
    <location>
        <begin position="19"/>
        <end position="163"/>
    </location>
</feature>
<feature type="domain" description="HNH nuclease" evidence="1">
    <location>
        <begin position="197"/>
        <end position="249"/>
    </location>
</feature>
<reference evidence="4" key="1">
    <citation type="journal article" date="2019" name="Int. J. Syst. Evol. Microbiol.">
        <title>The Global Catalogue of Microorganisms (GCM) 10K type strain sequencing project: providing services to taxonomists for standard genome sequencing and annotation.</title>
        <authorList>
            <consortium name="The Broad Institute Genomics Platform"/>
            <consortium name="The Broad Institute Genome Sequencing Center for Infectious Disease"/>
            <person name="Wu L."/>
            <person name="Ma J."/>
        </authorList>
    </citation>
    <scope>NUCLEOTIDE SEQUENCE [LARGE SCALE GENOMIC DNA]</scope>
    <source>
        <strain evidence="4">CGMCC 4.7317</strain>
    </source>
</reference>
<keyword evidence="4" id="KW-1185">Reference proteome</keyword>
<dbReference type="InterPro" id="IPR003615">
    <property type="entry name" value="HNH_nuc"/>
</dbReference>
<evidence type="ECO:0000313" key="4">
    <source>
        <dbReference type="Proteomes" id="UP001596138"/>
    </source>
</evidence>
<organism evidence="3 4">
    <name type="scientific">Longivirga aurantiaca</name>
    <dbReference type="NCBI Taxonomy" id="1837743"/>
    <lineage>
        <taxon>Bacteria</taxon>
        <taxon>Bacillati</taxon>
        <taxon>Actinomycetota</taxon>
        <taxon>Actinomycetes</taxon>
        <taxon>Sporichthyales</taxon>
        <taxon>Sporichthyaceae</taxon>
        <taxon>Longivirga</taxon>
    </lineage>
</organism>
<gene>
    <name evidence="3" type="ORF">ACFQGU_09140</name>
</gene>